<keyword evidence="4" id="KW-0509">mRNA transport</keyword>
<feature type="compositionally biased region" description="Pro residues" evidence="11">
    <location>
        <begin position="1"/>
        <end position="10"/>
    </location>
</feature>
<evidence type="ECO:0000256" key="9">
    <source>
        <dbReference type="ARBA" id="ARBA00026227"/>
    </source>
</evidence>
<proteinExistence type="inferred from homology"/>
<feature type="compositionally biased region" description="Basic and acidic residues" evidence="11">
    <location>
        <begin position="86"/>
        <end position="202"/>
    </location>
</feature>
<evidence type="ECO:0000256" key="6">
    <source>
        <dbReference type="ARBA" id="ARBA00023010"/>
    </source>
</evidence>
<comment type="caution">
    <text evidence="12">The sequence shown here is derived from an EMBL/GenBank/DDBJ whole genome shotgun (WGS) entry which is preliminary data.</text>
</comment>
<evidence type="ECO:0000256" key="4">
    <source>
        <dbReference type="ARBA" id="ARBA00022816"/>
    </source>
</evidence>
<feature type="compositionally biased region" description="Low complexity" evidence="11">
    <location>
        <begin position="203"/>
        <end position="223"/>
    </location>
</feature>
<dbReference type="EMBL" id="JBBPHU010000009">
    <property type="protein sequence ID" value="KAK7513546.1"/>
    <property type="molecule type" value="Genomic_DNA"/>
</dbReference>
<evidence type="ECO:0000313" key="13">
    <source>
        <dbReference type="Proteomes" id="UP001363622"/>
    </source>
</evidence>
<keyword evidence="6" id="KW-0811">Translocation</keyword>
<keyword evidence="13" id="KW-1185">Reference proteome</keyword>
<dbReference type="PANTHER" id="PTHR12960:SF0">
    <property type="entry name" value="MRNA EXPORT FACTOR GLE1"/>
    <property type="match status" value="1"/>
</dbReference>
<feature type="compositionally biased region" description="Polar residues" evidence="11">
    <location>
        <begin position="13"/>
        <end position="23"/>
    </location>
</feature>
<evidence type="ECO:0000256" key="10">
    <source>
        <dbReference type="ARBA" id="ARBA00029983"/>
    </source>
</evidence>
<evidence type="ECO:0000256" key="5">
    <source>
        <dbReference type="ARBA" id="ARBA00022927"/>
    </source>
</evidence>
<evidence type="ECO:0000256" key="7">
    <source>
        <dbReference type="ARBA" id="ARBA00023132"/>
    </source>
</evidence>
<evidence type="ECO:0000313" key="12">
    <source>
        <dbReference type="EMBL" id="KAK7513546.1"/>
    </source>
</evidence>
<keyword evidence="7" id="KW-0906">Nuclear pore complex</keyword>
<evidence type="ECO:0000256" key="11">
    <source>
        <dbReference type="SAM" id="MobiDB-lite"/>
    </source>
</evidence>
<dbReference type="InterPro" id="IPR038506">
    <property type="entry name" value="GLE1-like_sf"/>
</dbReference>
<evidence type="ECO:0000256" key="8">
    <source>
        <dbReference type="ARBA" id="ARBA00023242"/>
    </source>
</evidence>
<keyword evidence="8" id="KW-0539">Nucleus</keyword>
<evidence type="ECO:0000256" key="3">
    <source>
        <dbReference type="ARBA" id="ARBA00022448"/>
    </source>
</evidence>
<comment type="similarity">
    <text evidence="2">Belongs to the GLE1 family.</text>
</comment>
<name>A0ABR1KER5_9PEZI</name>
<evidence type="ECO:0000256" key="1">
    <source>
        <dbReference type="ARBA" id="ARBA00004567"/>
    </source>
</evidence>
<dbReference type="InterPro" id="IPR012476">
    <property type="entry name" value="GLE1"/>
</dbReference>
<dbReference type="Pfam" id="PF07817">
    <property type="entry name" value="GLE1"/>
    <property type="match status" value="1"/>
</dbReference>
<reference evidence="12 13" key="1">
    <citation type="submission" date="2024-04" db="EMBL/GenBank/DDBJ databases">
        <title>Phyllosticta paracitricarpa is synonymous to the EU quarantine fungus P. citricarpa based on phylogenomic analyses.</title>
        <authorList>
            <consortium name="Lawrence Berkeley National Laboratory"/>
            <person name="Van Ingen-Buijs V.A."/>
            <person name="Van Westerhoven A.C."/>
            <person name="Haridas S."/>
            <person name="Skiadas P."/>
            <person name="Martin F."/>
            <person name="Groenewald J.Z."/>
            <person name="Crous P.W."/>
            <person name="Seidl M.F."/>
        </authorList>
    </citation>
    <scope>NUCLEOTIDE SEQUENCE [LARGE SCALE GENOMIC DNA]</scope>
    <source>
        <strain evidence="12 13">CBS 123371</strain>
    </source>
</reference>
<protein>
    <recommendedName>
        <fullName evidence="9">mRNA export factor GLE1</fullName>
    </recommendedName>
    <alternativeName>
        <fullName evidence="10">Nucleoporin GLE1</fullName>
    </alternativeName>
</protein>
<feature type="region of interest" description="Disordered" evidence="11">
    <location>
        <begin position="86"/>
        <end position="223"/>
    </location>
</feature>
<feature type="region of interest" description="Disordered" evidence="11">
    <location>
        <begin position="1"/>
        <end position="42"/>
    </location>
</feature>
<keyword evidence="5" id="KW-0653">Protein transport</keyword>
<dbReference type="Gene3D" id="1.25.40.510">
    <property type="entry name" value="GLE1-like"/>
    <property type="match status" value="1"/>
</dbReference>
<keyword evidence="3" id="KW-0813">Transport</keyword>
<evidence type="ECO:0000256" key="2">
    <source>
        <dbReference type="ARBA" id="ARBA00011056"/>
    </source>
</evidence>
<dbReference type="PANTHER" id="PTHR12960">
    <property type="entry name" value="GLE-1-RELATED"/>
    <property type="match status" value="1"/>
</dbReference>
<gene>
    <name evidence="12" type="ORF">IWZ03DRAFT_235445</name>
</gene>
<sequence length="588" mass="66186">MANSPQPPHASSPLKNDSPSHQLFTEAKRHAESQPADLDSPSRQLWREFSCMLIDGDRRFHDRLEQHEAAELEKYRLLLAEAAERHEQIRRSAERVAERVQLEEEQRRKKREDEQKRELERIRQENARIEAEKRQRELDEVKRREEEQRRAAEHARQVQEAEERLRKQRAAEEAEAARRKAEREEQERKEAAAKETAAREAAEAAARAQAPAQAKPAQPSATAQPPITNVIAAKPSSAASQLAPRPGIISSQQERDAIHAEYLAIHQRLKTLRNDFKKLSAAHPQIKDNASRIRRSIRMKIGQVTHVAKPKGLAGVAATPANSEQAKGNKEKLREVRELLLEAQSMPSPTTDIKPYLARSTQARLPQGPFEISVLFLFELHHFCKSLFNQFISDAGINASHADSLGILGVSVLGHRDLCLLNQVPLSDILLAKFHHSCGVLFGIHGPENTPSGRKRLGWRCLHGDWETEQGHRERMTGIGGGWASLSLRKYRASTALIPPFTPAQYWTSFARIVDTPATEAQPTHFNVLRAMTDGEFAGKFIDAFGRAGWAALRKGLVEFPQGHDHVAAKALAPHVEEMKKSYMIALR</sequence>
<comment type="subcellular location">
    <subcellularLocation>
        <location evidence="1">Nucleus</location>
        <location evidence="1">Nuclear pore complex</location>
    </subcellularLocation>
</comment>
<dbReference type="Proteomes" id="UP001363622">
    <property type="component" value="Unassembled WGS sequence"/>
</dbReference>
<organism evidence="12 13">
    <name type="scientific">Phyllosticta citriasiana</name>
    <dbReference type="NCBI Taxonomy" id="595635"/>
    <lineage>
        <taxon>Eukaryota</taxon>
        <taxon>Fungi</taxon>
        <taxon>Dikarya</taxon>
        <taxon>Ascomycota</taxon>
        <taxon>Pezizomycotina</taxon>
        <taxon>Dothideomycetes</taxon>
        <taxon>Dothideomycetes incertae sedis</taxon>
        <taxon>Botryosphaeriales</taxon>
        <taxon>Phyllostictaceae</taxon>
        <taxon>Phyllosticta</taxon>
    </lineage>
</organism>
<accession>A0ABR1KER5</accession>